<feature type="signal peptide" evidence="1">
    <location>
        <begin position="1"/>
        <end position="20"/>
    </location>
</feature>
<gene>
    <name evidence="2" type="ORF">CINCED_3A014307</name>
</gene>
<dbReference type="OrthoDB" id="6606584at2759"/>
<keyword evidence="3" id="KW-1185">Reference proteome</keyword>
<name>A0A5E4N1J6_9HEMI</name>
<sequence length="334" mass="38333">MKLIPIVFVVVLIVINSVCAITPKPASTFNCFMIERGLPDIPKKPNLSLENIMSMYKIKETDFARHHVIPWSTIKTFFNLIITNKGVQDDLCGIADEIMNRLLRYTSLEDSENVVIPDSFDNNIIMKLILAVDSKQMMKTLDNPNPTNIMRDIHTFFNWLPANIFIGPAPKFRSDDPGHNIELNAKFIIGENLFEKLNRANNLMTSYIKNHASMSAQQKKTSIQEVVNVLKELLNFKKAMRFRPKNWARDVKTGKWRINTSYLTKDDAVHYTIIEDEQIVAATKNRNNNNKCFLNKPLLTDSERSSVDSVALSTIQSMILDRIMVKLLKQWAFP</sequence>
<keyword evidence="1" id="KW-0732">Signal</keyword>
<evidence type="ECO:0000256" key="1">
    <source>
        <dbReference type="SAM" id="SignalP"/>
    </source>
</evidence>
<accession>A0A5E4N1J6</accession>
<protein>
    <submittedName>
        <fullName evidence="2">Uncharacterized protein</fullName>
    </submittedName>
</protein>
<evidence type="ECO:0000313" key="3">
    <source>
        <dbReference type="Proteomes" id="UP000325440"/>
    </source>
</evidence>
<dbReference type="EMBL" id="CABPRJ010001480">
    <property type="protein sequence ID" value="VVC38548.1"/>
    <property type="molecule type" value="Genomic_DNA"/>
</dbReference>
<dbReference type="AlphaFoldDB" id="A0A5E4N1J6"/>
<evidence type="ECO:0000313" key="2">
    <source>
        <dbReference type="EMBL" id="VVC38548.1"/>
    </source>
</evidence>
<proteinExistence type="predicted"/>
<reference evidence="2 3" key="1">
    <citation type="submission" date="2019-08" db="EMBL/GenBank/DDBJ databases">
        <authorList>
            <person name="Alioto T."/>
            <person name="Alioto T."/>
            <person name="Gomez Garrido J."/>
        </authorList>
    </citation>
    <scope>NUCLEOTIDE SEQUENCE [LARGE SCALE GENOMIC DNA]</scope>
</reference>
<organism evidence="2 3">
    <name type="scientific">Cinara cedri</name>
    <dbReference type="NCBI Taxonomy" id="506608"/>
    <lineage>
        <taxon>Eukaryota</taxon>
        <taxon>Metazoa</taxon>
        <taxon>Ecdysozoa</taxon>
        <taxon>Arthropoda</taxon>
        <taxon>Hexapoda</taxon>
        <taxon>Insecta</taxon>
        <taxon>Pterygota</taxon>
        <taxon>Neoptera</taxon>
        <taxon>Paraneoptera</taxon>
        <taxon>Hemiptera</taxon>
        <taxon>Sternorrhyncha</taxon>
        <taxon>Aphidomorpha</taxon>
        <taxon>Aphidoidea</taxon>
        <taxon>Aphididae</taxon>
        <taxon>Lachninae</taxon>
        <taxon>Cinara</taxon>
    </lineage>
</organism>
<dbReference type="Proteomes" id="UP000325440">
    <property type="component" value="Unassembled WGS sequence"/>
</dbReference>
<feature type="chain" id="PRO_5023007999" evidence="1">
    <location>
        <begin position="21"/>
        <end position="334"/>
    </location>
</feature>